<sequence length="104" mass="12503">MEEEYFRKKFPKLFEEVKSNQAVYSVGGIRWSELVREELTNPDVFSFLRRCDTDEQGLEIIDYLERRGELEKKVADDLRQQIKANGIRSLGSKKEWGYYERVYR</sequence>
<evidence type="ECO:0000313" key="1">
    <source>
        <dbReference type="EMBL" id="WEU39733.1"/>
    </source>
</evidence>
<dbReference type="Pfam" id="PF09868">
    <property type="entry name" value="DUF2095"/>
    <property type="match status" value="1"/>
</dbReference>
<gene>
    <name evidence="1" type="ORF">OdinLCB4_004415</name>
</gene>
<dbReference type="Proteomes" id="UP000186851">
    <property type="component" value="Chromosome"/>
</dbReference>
<accession>A0AAF0D125</accession>
<dbReference type="AlphaFoldDB" id="A0AAF0D125"/>
<reference evidence="1" key="1">
    <citation type="journal article" date="2017" name="Nature">
        <title>Asgard archaea illuminate the origin of eukaryotic cellular complexity.</title>
        <authorList>
            <person name="Zaremba-Niedzwiedzka K."/>
            <person name="Caceres E.F."/>
            <person name="Saw J.H."/>
            <person name="Backstrom D."/>
            <person name="Juzokaite L."/>
            <person name="Vancaester E."/>
            <person name="Seitz K.W."/>
            <person name="Anantharaman K."/>
            <person name="Starnawski P."/>
            <person name="Kjeldsen K.U."/>
            <person name="Scott M.B."/>
            <person name="Nunoura T."/>
            <person name="Banfield J.F."/>
            <person name="Schramm A."/>
            <person name="Baker B.J."/>
            <person name="Spang A."/>
            <person name="Ettema T.J.G."/>
        </authorList>
    </citation>
    <scope>NUCLEOTIDE SEQUENCE</scope>
    <source>
        <strain evidence="1">LCB_4</strain>
    </source>
</reference>
<evidence type="ECO:0000313" key="2">
    <source>
        <dbReference type="Proteomes" id="UP000186851"/>
    </source>
</evidence>
<dbReference type="EMBL" id="CP091871">
    <property type="protein sequence ID" value="WEU39733.1"/>
    <property type="molecule type" value="Genomic_DNA"/>
</dbReference>
<proteinExistence type="predicted"/>
<reference evidence="1" key="2">
    <citation type="journal article" date="2022" name="Nat. Microbiol.">
        <title>A closed Candidatus Odinarchaeum chromosome exposes Asgard archaeal viruses.</title>
        <authorList>
            <person name="Tamarit D."/>
            <person name="Caceres E.F."/>
            <person name="Krupovic M."/>
            <person name="Nijland R."/>
            <person name="Eme L."/>
            <person name="Robinson N.P."/>
            <person name="Ettema T.J.G."/>
        </authorList>
    </citation>
    <scope>NUCLEOTIDE SEQUENCE</scope>
    <source>
        <strain evidence="1">LCB_4</strain>
    </source>
</reference>
<dbReference type="KEGG" id="oyw:OdinLCB4_004415"/>
<protein>
    <submittedName>
        <fullName evidence="1">DUF2095 domain-containing protein</fullName>
    </submittedName>
</protein>
<organism evidence="1 2">
    <name type="scientific">Odinarchaeota yellowstonii (strain LCB_4)</name>
    <dbReference type="NCBI Taxonomy" id="1841599"/>
    <lineage>
        <taxon>Archaea</taxon>
        <taxon>Promethearchaeati</taxon>
        <taxon>Candidatus Odinarchaeota</taxon>
        <taxon>Candidatus Odinarchaeia</taxon>
        <taxon>Candidatus Odinarchaeales</taxon>
        <taxon>Candidatus Odinarchaeaceae</taxon>
        <taxon>Candidatus Odinarchaeum</taxon>
    </lineage>
</organism>
<dbReference type="InterPro" id="IPR018662">
    <property type="entry name" value="DUF2095"/>
</dbReference>
<name>A0AAF0D125_ODILC</name>